<evidence type="ECO:0000256" key="13">
    <source>
        <dbReference type="PIRSR" id="PIRSR602081-2"/>
    </source>
</evidence>
<evidence type="ECO:0000256" key="9">
    <source>
        <dbReference type="ARBA" id="ARBA00033999"/>
    </source>
</evidence>
<name>A0A495V9W2_9GAMM</name>
<evidence type="ECO:0000256" key="3">
    <source>
        <dbReference type="ARBA" id="ARBA00013149"/>
    </source>
</evidence>
<feature type="site" description="Electron transfer via tryptophanyl radical" evidence="13">
    <location>
        <position position="307"/>
    </location>
</feature>
<comment type="function">
    <text evidence="10">Involved in repair of UV radiation-induced DNA damage. Catalyzes the light-dependent monomerization (300-600 nm) of cyclobutyl pyrimidine dimers (in cis-syn configuration), which are formed between adjacent bases on the same DNA strand upon exposure to ultraviolet radiation.</text>
</comment>
<dbReference type="EMBL" id="RBXL01000001">
    <property type="protein sequence ID" value="RKT46084.1"/>
    <property type="molecule type" value="Genomic_DNA"/>
</dbReference>
<dbReference type="GO" id="GO:0003677">
    <property type="term" value="F:DNA binding"/>
    <property type="evidence" value="ECO:0007669"/>
    <property type="project" value="TreeGrafter"/>
</dbReference>
<dbReference type="InterPro" id="IPR014729">
    <property type="entry name" value="Rossmann-like_a/b/a_fold"/>
</dbReference>
<comment type="similarity">
    <text evidence="2">Belongs to the DNA photolyase class-1 family.</text>
</comment>
<dbReference type="GO" id="GO:0000719">
    <property type="term" value="P:photoreactive repair"/>
    <property type="evidence" value="ECO:0007669"/>
    <property type="project" value="UniProtKB-ARBA"/>
</dbReference>
<evidence type="ECO:0000256" key="1">
    <source>
        <dbReference type="ARBA" id="ARBA00001932"/>
    </source>
</evidence>
<evidence type="ECO:0000256" key="14">
    <source>
        <dbReference type="RuleBase" id="RU004182"/>
    </source>
</evidence>
<feature type="site" description="Electron transfer via tryptophanyl radical" evidence="13">
    <location>
        <position position="385"/>
    </location>
</feature>
<dbReference type="PROSITE" id="PS51645">
    <property type="entry name" value="PHR_CRY_ALPHA_BETA"/>
    <property type="match status" value="1"/>
</dbReference>
<feature type="binding site" evidence="12">
    <location>
        <begin position="237"/>
        <end position="241"/>
    </location>
    <ligand>
        <name>FAD</name>
        <dbReference type="ChEBI" id="CHEBI:57692"/>
    </ligand>
</feature>
<dbReference type="Gene3D" id="1.10.579.10">
    <property type="entry name" value="DNA Cyclobutane Dipyrimidine Photolyase, subunit A, domain 3"/>
    <property type="match status" value="1"/>
</dbReference>
<dbReference type="InterPro" id="IPR006050">
    <property type="entry name" value="DNA_photolyase_N"/>
</dbReference>
<dbReference type="InterPro" id="IPR002081">
    <property type="entry name" value="Cryptochrome/DNA_photolyase_1"/>
</dbReference>
<evidence type="ECO:0000259" key="15">
    <source>
        <dbReference type="PROSITE" id="PS51645"/>
    </source>
</evidence>
<reference evidence="16 17" key="1">
    <citation type="submission" date="2018-10" db="EMBL/GenBank/DDBJ databases">
        <title>Genomic Encyclopedia of Archaeal and Bacterial Type Strains, Phase II (KMG-II): from individual species to whole genera.</title>
        <authorList>
            <person name="Goeker M."/>
        </authorList>
    </citation>
    <scope>NUCLEOTIDE SEQUENCE [LARGE SCALE GENOMIC DNA]</scope>
    <source>
        <strain evidence="16 17">DSM 235</strain>
    </source>
</reference>
<comment type="cofactor">
    <cofactor evidence="12">
        <name>FAD</name>
        <dbReference type="ChEBI" id="CHEBI:57692"/>
    </cofactor>
    <text evidence="12">Binds 1 FAD per subunit.</text>
</comment>
<keyword evidence="16" id="KW-0456">Lyase</keyword>
<keyword evidence="6 12" id="KW-0274">FAD</keyword>
<evidence type="ECO:0000256" key="5">
    <source>
        <dbReference type="ARBA" id="ARBA00022630"/>
    </source>
</evidence>
<dbReference type="RefSeq" id="WP_120798252.1">
    <property type="nucleotide sequence ID" value="NZ_RBXL01000001.1"/>
</dbReference>
<dbReference type="PANTHER" id="PTHR11455">
    <property type="entry name" value="CRYPTOCHROME"/>
    <property type="match status" value="1"/>
</dbReference>
<feature type="site" description="Electron transfer via tryptophanyl radical" evidence="13">
    <location>
        <position position="362"/>
    </location>
</feature>
<dbReference type="InterPro" id="IPR018394">
    <property type="entry name" value="DNA_photolyase_1_CS_C"/>
</dbReference>
<evidence type="ECO:0000256" key="7">
    <source>
        <dbReference type="ARBA" id="ARBA00022991"/>
    </source>
</evidence>
<evidence type="ECO:0000256" key="11">
    <source>
        <dbReference type="ARBA" id="ARBA00083107"/>
    </source>
</evidence>
<feature type="binding site" evidence="12">
    <location>
        <position position="273"/>
    </location>
    <ligand>
        <name>FAD</name>
        <dbReference type="ChEBI" id="CHEBI:57692"/>
    </ligand>
</feature>
<dbReference type="InterPro" id="IPR036155">
    <property type="entry name" value="Crypto/Photolyase_N_sf"/>
</dbReference>
<evidence type="ECO:0000313" key="16">
    <source>
        <dbReference type="EMBL" id="RKT46084.1"/>
    </source>
</evidence>
<dbReference type="PANTHER" id="PTHR11455:SF9">
    <property type="entry name" value="CRYPTOCHROME CIRCADIAN CLOCK 5 ISOFORM X1"/>
    <property type="match status" value="1"/>
</dbReference>
<dbReference type="GO" id="GO:0071949">
    <property type="term" value="F:FAD binding"/>
    <property type="evidence" value="ECO:0007669"/>
    <property type="project" value="TreeGrafter"/>
</dbReference>
<dbReference type="SUPFAM" id="SSF52425">
    <property type="entry name" value="Cryptochrome/photolyase, N-terminal domain"/>
    <property type="match status" value="1"/>
</dbReference>
<keyword evidence="5 12" id="KW-0285">Flavoprotein</keyword>
<dbReference type="EC" id="4.1.99.3" evidence="3"/>
<dbReference type="GO" id="GO:0009416">
    <property type="term" value="P:response to light stimulus"/>
    <property type="evidence" value="ECO:0007669"/>
    <property type="project" value="TreeGrafter"/>
</dbReference>
<evidence type="ECO:0000256" key="8">
    <source>
        <dbReference type="ARBA" id="ARBA00031671"/>
    </source>
</evidence>
<feature type="binding site" evidence="12">
    <location>
        <position position="225"/>
    </location>
    <ligand>
        <name>FAD</name>
        <dbReference type="ChEBI" id="CHEBI:57692"/>
    </ligand>
</feature>
<evidence type="ECO:0000256" key="4">
    <source>
        <dbReference type="ARBA" id="ARBA00014046"/>
    </source>
</evidence>
<dbReference type="Pfam" id="PF00875">
    <property type="entry name" value="DNA_photolyase"/>
    <property type="match status" value="1"/>
</dbReference>
<dbReference type="FunFam" id="1.10.579.10:FF:000003">
    <property type="entry name" value="Deoxyribodipyrimidine photo-lyase"/>
    <property type="match status" value="1"/>
</dbReference>
<proteinExistence type="inferred from homology"/>
<dbReference type="InterPro" id="IPR005101">
    <property type="entry name" value="Cryptochr/Photolyase_FAD-bd"/>
</dbReference>
<dbReference type="Pfam" id="PF03441">
    <property type="entry name" value="FAD_binding_7"/>
    <property type="match status" value="1"/>
</dbReference>
<comment type="cofactor">
    <cofactor evidence="1">
        <name>(6R)-5,10-methylene-5,6,7,8-tetrahydrofolate</name>
        <dbReference type="ChEBI" id="CHEBI:15636"/>
    </cofactor>
</comment>
<evidence type="ECO:0000256" key="12">
    <source>
        <dbReference type="PIRSR" id="PIRSR602081-1"/>
    </source>
</evidence>
<evidence type="ECO:0000313" key="17">
    <source>
        <dbReference type="Proteomes" id="UP000274556"/>
    </source>
</evidence>
<comment type="caution">
    <text evidence="16">The sequence shown here is derived from an EMBL/GenBank/DDBJ whole genome shotgun (WGS) entry which is preliminary data.</text>
</comment>
<feature type="binding site" evidence="12">
    <location>
        <begin position="375"/>
        <end position="377"/>
    </location>
    <ligand>
        <name>FAD</name>
        <dbReference type="ChEBI" id="CHEBI:57692"/>
    </ligand>
</feature>
<dbReference type="Gene3D" id="3.40.50.620">
    <property type="entry name" value="HUPs"/>
    <property type="match status" value="1"/>
</dbReference>
<accession>A0A495V9W2</accession>
<sequence length="483" mass="54571">MPSTAILWLRRDLRLDDNPALQAALVDCARLVPVYVYDPDSEAPWAPGAASRWWLHGSLSSLDQALQAFGSRLLIARGDSLAELRRIVAATGATRIHWNRLYDPTSRERDGRIKQALRADGLRVDSHNASLLFEPWEIATGTGEPYRVFTAFWRRCAARLSDVRPLPAPAVLPPPPESLDSLPLERLGLLPTIPWDAGLRETWTPGETAALEHARTFLRDRVRGYATVRDLPAQAGTSELSPHLHFGEIGPRRMIAMVKEQWDDPTADPVESFVREIGWREFAHHLIYHYPHTTDEPLDRRFAALPWREDDAERMLRAWQRGETGIPLVDAGMRQLWHTGWMHNRVRMVVASFLTKNLRLPWQAGARWFWDTLVDADLAANSLGWQWSAGCGADAAPYFRIFNPVLQGERFDKAGTYVRRWCPELARLPDKYIHQPWTAPAALLGHAGIRIGRDYPAPIVDLKASREAALAAYEVVKTAARAD</sequence>
<keyword evidence="7 14" id="KW-0157">Chromophore</keyword>
<feature type="domain" description="Photolyase/cryptochrome alpha/beta" evidence="15">
    <location>
        <begin position="3"/>
        <end position="132"/>
    </location>
</feature>
<keyword evidence="17" id="KW-1185">Reference proteome</keyword>
<evidence type="ECO:0000256" key="10">
    <source>
        <dbReference type="ARBA" id="ARBA00059220"/>
    </source>
</evidence>
<comment type="similarity">
    <text evidence="14">Belongs to the DNA photolyase family.</text>
</comment>
<dbReference type="GO" id="GO:0003904">
    <property type="term" value="F:deoxyribodipyrimidine photo-lyase activity"/>
    <property type="evidence" value="ECO:0007669"/>
    <property type="project" value="UniProtKB-EC"/>
</dbReference>
<evidence type="ECO:0000256" key="2">
    <source>
        <dbReference type="ARBA" id="ARBA00005862"/>
    </source>
</evidence>
<dbReference type="SUPFAM" id="SSF48173">
    <property type="entry name" value="Cryptochrome/photolyase FAD-binding domain"/>
    <property type="match status" value="1"/>
</dbReference>
<evidence type="ECO:0000256" key="6">
    <source>
        <dbReference type="ARBA" id="ARBA00022827"/>
    </source>
</evidence>
<dbReference type="PROSITE" id="PS00394">
    <property type="entry name" value="DNA_PHOTOLYASES_1_1"/>
    <property type="match status" value="1"/>
</dbReference>
<gene>
    <name evidence="16" type="ORF">BDD21_3582</name>
</gene>
<dbReference type="AlphaFoldDB" id="A0A495V9W2"/>
<dbReference type="Proteomes" id="UP000274556">
    <property type="component" value="Unassembled WGS sequence"/>
</dbReference>
<dbReference type="PRINTS" id="PR00147">
    <property type="entry name" value="DNAPHOTLYASE"/>
</dbReference>
<dbReference type="InterPro" id="IPR036134">
    <property type="entry name" value="Crypto/Photolyase_FAD-like_sf"/>
</dbReference>
<dbReference type="PROSITE" id="PS00691">
    <property type="entry name" value="DNA_PHOTOLYASES_1_2"/>
    <property type="match status" value="1"/>
</dbReference>
<comment type="catalytic activity">
    <reaction evidence="9">
        <text>cyclobutadipyrimidine (in DNA) = 2 pyrimidine residues (in DNA).</text>
        <dbReference type="EC" id="4.1.99.3"/>
    </reaction>
</comment>
<organism evidence="16 17">
    <name type="scientific">Thiocapsa rosea</name>
    <dbReference type="NCBI Taxonomy" id="69360"/>
    <lineage>
        <taxon>Bacteria</taxon>
        <taxon>Pseudomonadati</taxon>
        <taxon>Pseudomonadota</taxon>
        <taxon>Gammaproteobacteria</taxon>
        <taxon>Chromatiales</taxon>
        <taxon>Chromatiaceae</taxon>
        <taxon>Thiocapsa</taxon>
    </lineage>
</organism>
<dbReference type="OrthoDB" id="9772484at2"/>
<dbReference type="Gene3D" id="1.25.40.80">
    <property type="match status" value="1"/>
</dbReference>
<protein>
    <recommendedName>
        <fullName evidence="4">Deoxyribodipyrimidine photo-lyase</fullName>
        <ecNumber evidence="3">4.1.99.3</ecNumber>
    </recommendedName>
    <alternativeName>
        <fullName evidence="8">DNA photolyase</fullName>
    </alternativeName>
    <alternativeName>
        <fullName evidence="11">Photoreactivating enzyme</fullName>
    </alternativeName>
</protein>